<name>A0A2N0NWC6_9GLOM</name>
<dbReference type="AlphaFoldDB" id="A0A2N0NWC6"/>
<feature type="chain" id="PRO_5014696515" evidence="1">
    <location>
        <begin position="19"/>
        <end position="97"/>
    </location>
</feature>
<evidence type="ECO:0000313" key="2">
    <source>
        <dbReference type="EMBL" id="PKB98866.1"/>
    </source>
</evidence>
<evidence type="ECO:0000313" key="3">
    <source>
        <dbReference type="Proteomes" id="UP000232722"/>
    </source>
</evidence>
<reference evidence="2 3" key="2">
    <citation type="submission" date="2017-09" db="EMBL/GenBank/DDBJ databases">
        <title>Extensive intraspecific genome diversity in a model arbuscular mycorrhizal fungus.</title>
        <authorList>
            <person name="Chen E.C."/>
            <person name="Morin E."/>
            <person name="Beaudet D."/>
            <person name="Noel J."/>
            <person name="Ndikumana S."/>
            <person name="Charron P."/>
            <person name="St-Onge C."/>
            <person name="Giorgi J."/>
            <person name="Grigoriev I.V."/>
            <person name="Roux C."/>
            <person name="Martin F.M."/>
            <person name="Corradi N."/>
        </authorList>
    </citation>
    <scope>NUCLEOTIDE SEQUENCE [LARGE SCALE GENOMIC DNA]</scope>
    <source>
        <strain evidence="2 3">A5</strain>
    </source>
</reference>
<feature type="signal peptide" evidence="1">
    <location>
        <begin position="1"/>
        <end position="18"/>
    </location>
</feature>
<gene>
    <name evidence="2" type="ORF">RhiirA5_430685</name>
</gene>
<reference evidence="2 3" key="1">
    <citation type="submission" date="2016-04" db="EMBL/GenBank/DDBJ databases">
        <title>Genome analyses suggest a sexual origin of heterokaryosis in a supposedly ancient asexual fungus.</title>
        <authorList>
            <person name="Ropars J."/>
            <person name="Sedzielewska K."/>
            <person name="Noel J."/>
            <person name="Charron P."/>
            <person name="Farinelli L."/>
            <person name="Marton T."/>
            <person name="Kruger M."/>
            <person name="Pelin A."/>
            <person name="Brachmann A."/>
            <person name="Corradi N."/>
        </authorList>
    </citation>
    <scope>NUCLEOTIDE SEQUENCE [LARGE SCALE GENOMIC DNA]</scope>
    <source>
        <strain evidence="2 3">A5</strain>
    </source>
</reference>
<proteinExistence type="predicted"/>
<sequence length="97" mass="11253">MPKLLVLAFFFNFTCKNARIISSSVFHFNFTCKNTGTISFSVFNLFDPNIYWINRSGQVAELYKPEPFRALPTLTGFIFLSHLQASRVKQNKHFLQV</sequence>
<keyword evidence="1" id="KW-0732">Signal</keyword>
<comment type="caution">
    <text evidence="2">The sequence shown here is derived from an EMBL/GenBank/DDBJ whole genome shotgun (WGS) entry which is preliminary data.</text>
</comment>
<accession>A0A2N0NWC6</accession>
<evidence type="ECO:0000256" key="1">
    <source>
        <dbReference type="SAM" id="SignalP"/>
    </source>
</evidence>
<organism evidence="2 3">
    <name type="scientific">Rhizophagus irregularis</name>
    <dbReference type="NCBI Taxonomy" id="588596"/>
    <lineage>
        <taxon>Eukaryota</taxon>
        <taxon>Fungi</taxon>
        <taxon>Fungi incertae sedis</taxon>
        <taxon>Mucoromycota</taxon>
        <taxon>Glomeromycotina</taxon>
        <taxon>Glomeromycetes</taxon>
        <taxon>Glomerales</taxon>
        <taxon>Glomeraceae</taxon>
        <taxon>Rhizophagus</taxon>
    </lineage>
</organism>
<dbReference type="EMBL" id="LLXJ01002436">
    <property type="protein sequence ID" value="PKB98866.1"/>
    <property type="molecule type" value="Genomic_DNA"/>
</dbReference>
<dbReference type="Proteomes" id="UP000232722">
    <property type="component" value="Unassembled WGS sequence"/>
</dbReference>
<protein>
    <submittedName>
        <fullName evidence="2">Uncharacterized protein</fullName>
    </submittedName>
</protein>